<dbReference type="STRING" id="1993.SAMN04489713_10833"/>
<dbReference type="AlphaFoldDB" id="A0A1I5ISP3"/>
<reference evidence="2 3" key="1">
    <citation type="submission" date="2016-10" db="EMBL/GenBank/DDBJ databases">
        <authorList>
            <person name="de Groot N.N."/>
        </authorList>
    </citation>
    <scope>NUCLEOTIDE SEQUENCE [LARGE SCALE GENOMIC DNA]</scope>
    <source>
        <strain evidence="2 3">DSM 43067</strain>
    </source>
</reference>
<proteinExistence type="predicted"/>
<dbReference type="Proteomes" id="UP000183413">
    <property type="component" value="Unassembled WGS sequence"/>
</dbReference>
<gene>
    <name evidence="2" type="ORF">SAMN04489713_10833</name>
</gene>
<keyword evidence="1" id="KW-1133">Transmembrane helix</keyword>
<keyword evidence="1" id="KW-0812">Transmembrane</keyword>
<sequence length="86" mass="9127">MDENWIPLLVVSAVVIIVIAVMGGLVGRAAMRANAIKAQAQADAENGLRYQELAERCAAGEQRVAAELAKLAERVGAIEKLLRDVG</sequence>
<dbReference type="RefSeq" id="WP_021598029.1">
    <property type="nucleotide sequence ID" value="NZ_CP083237.1"/>
</dbReference>
<dbReference type="InParanoid" id="A0A1I5ISP3"/>
<evidence type="ECO:0000313" key="3">
    <source>
        <dbReference type="Proteomes" id="UP000183413"/>
    </source>
</evidence>
<organism evidence="2 3">
    <name type="scientific">Actinomadura madurae</name>
    <dbReference type="NCBI Taxonomy" id="1993"/>
    <lineage>
        <taxon>Bacteria</taxon>
        <taxon>Bacillati</taxon>
        <taxon>Actinomycetota</taxon>
        <taxon>Actinomycetes</taxon>
        <taxon>Streptosporangiales</taxon>
        <taxon>Thermomonosporaceae</taxon>
        <taxon>Actinomadura</taxon>
    </lineage>
</organism>
<feature type="transmembrane region" description="Helical" evidence="1">
    <location>
        <begin position="6"/>
        <end position="27"/>
    </location>
</feature>
<keyword evidence="1" id="KW-0472">Membrane</keyword>
<protein>
    <submittedName>
        <fullName evidence="2">Uncharacterized protein</fullName>
    </submittedName>
</protein>
<keyword evidence="3" id="KW-1185">Reference proteome</keyword>
<evidence type="ECO:0000313" key="2">
    <source>
        <dbReference type="EMBL" id="SFO63534.1"/>
    </source>
</evidence>
<dbReference type="EMBL" id="FOVH01000008">
    <property type="protein sequence ID" value="SFO63534.1"/>
    <property type="molecule type" value="Genomic_DNA"/>
</dbReference>
<dbReference type="GeneID" id="99655757"/>
<accession>A0A1I5ISP3</accession>
<evidence type="ECO:0000256" key="1">
    <source>
        <dbReference type="SAM" id="Phobius"/>
    </source>
</evidence>
<name>A0A1I5ISP3_9ACTN</name>